<dbReference type="RefSeq" id="WP_048637913.1">
    <property type="nucleotide sequence ID" value="NZ_CGIG01000001.1"/>
</dbReference>
<reference evidence="3" key="1">
    <citation type="submission" date="2015-01" db="EMBL/GenBank/DDBJ databases">
        <authorList>
            <person name="Paterson Steve"/>
        </authorList>
    </citation>
    <scope>NUCLEOTIDE SEQUENCE [LARGE SCALE GENOMIC DNA]</scope>
    <source>
        <strain evidence="3">OBR1</strain>
    </source>
</reference>
<evidence type="ECO:0000256" key="1">
    <source>
        <dbReference type="SAM" id="SignalP"/>
    </source>
</evidence>
<proteinExistence type="predicted"/>
<dbReference type="AlphaFoldDB" id="A0A0G4JXK5"/>
<dbReference type="SUPFAM" id="SSF53474">
    <property type="entry name" value="alpha/beta-Hydrolases"/>
    <property type="match status" value="1"/>
</dbReference>
<protein>
    <recommendedName>
        <fullName evidence="4">Alpha/beta hydrolase</fullName>
    </recommendedName>
</protein>
<name>A0A0G4JXK5_9GAMM</name>
<accession>A0A0G4JXK5</accession>
<evidence type="ECO:0008006" key="4">
    <source>
        <dbReference type="Google" id="ProtNLM"/>
    </source>
</evidence>
<keyword evidence="3" id="KW-1185">Reference proteome</keyword>
<dbReference type="STRING" id="1109412.BN1221_02937"/>
<organism evidence="2 3">
    <name type="scientific">Brenneria goodwinii</name>
    <dbReference type="NCBI Taxonomy" id="1109412"/>
    <lineage>
        <taxon>Bacteria</taxon>
        <taxon>Pseudomonadati</taxon>
        <taxon>Pseudomonadota</taxon>
        <taxon>Gammaproteobacteria</taxon>
        <taxon>Enterobacterales</taxon>
        <taxon>Pectobacteriaceae</taxon>
        <taxon>Brenneria</taxon>
    </lineage>
</organism>
<evidence type="ECO:0000313" key="3">
    <source>
        <dbReference type="Proteomes" id="UP000044377"/>
    </source>
</evidence>
<dbReference type="Gene3D" id="3.40.50.1820">
    <property type="entry name" value="alpha/beta hydrolase"/>
    <property type="match status" value="1"/>
</dbReference>
<sequence length="301" mass="34027">MKKKAGWIIFLTLIMNFAYGAELPAESGSFSVELPQNGNKMEVFSYKPTGATKDSPIVFVLTGLNRNAAEYRDSWIENARKNKLIVIAPLFSTADYPGVDGYNMGNMENKQTNTPNPREAWAFSVIDRLFTDMQKQGITQQKSYYLFGNSAGCQFVHRMMTFVPEAKVKAAICAAAGWWTMPDVENPWPYGLDQAPVKVTQKQLTDYFAKPVLITVGAKDNDPYHPLLRRSYQAMAQGNSRLERAQTYYLTGQQKAKRYKVDFNWQFTTLPDVGHSGSKMSAYGAEQFAWFEQHGVFNVQP</sequence>
<evidence type="ECO:0000313" key="2">
    <source>
        <dbReference type="EMBL" id="CPR17949.1"/>
    </source>
</evidence>
<dbReference type="OrthoDB" id="1094867at2"/>
<gene>
    <name evidence="2" type="ORF">BN1221_02937</name>
</gene>
<dbReference type="Proteomes" id="UP000044377">
    <property type="component" value="Unassembled WGS sequence"/>
</dbReference>
<dbReference type="InterPro" id="IPR029058">
    <property type="entry name" value="AB_hydrolase_fold"/>
</dbReference>
<keyword evidence="1" id="KW-0732">Signal</keyword>
<dbReference type="EMBL" id="CGIG01000001">
    <property type="protein sequence ID" value="CPR17949.1"/>
    <property type="molecule type" value="Genomic_DNA"/>
</dbReference>
<feature type="signal peptide" evidence="1">
    <location>
        <begin position="1"/>
        <end position="20"/>
    </location>
</feature>
<feature type="chain" id="PRO_5005194178" description="Alpha/beta hydrolase" evidence="1">
    <location>
        <begin position="21"/>
        <end position="301"/>
    </location>
</feature>